<dbReference type="Proteomes" id="UP000544742">
    <property type="component" value="Unassembled WGS sequence"/>
</dbReference>
<dbReference type="AlphaFoldDB" id="A0A7K4AER1"/>
<sequence>MLKSGLTTHGRRGGQILPHTASSELKSNGLGRFIRARSISDAWHRGLNLIWRQGEEISDERGTKIRELLSLQVVVENPYQEMIPEEYSWNEERLEEYAHQLLCGDNPGFEYTYGERLRAWRLPGTPPLDQIDMAIQRLKESPATRRATSVTWIPPVDGERNEVPCMIVDDFKLRGGRLHLAIFFRSHDFAGAYPANLYGLARLLEYAAREVGAQPGSISTTSSSAHIYEHDWDWIEEMLLGRGEA</sequence>
<dbReference type="NCBIfam" id="TIGR03283">
    <property type="entry name" value="thy_syn_methano"/>
    <property type="match status" value="1"/>
</dbReference>
<evidence type="ECO:0000259" key="8">
    <source>
        <dbReference type="Pfam" id="PF00303"/>
    </source>
</evidence>
<evidence type="ECO:0000256" key="5">
    <source>
        <dbReference type="HAMAP-Rule" id="MF_01686"/>
    </source>
</evidence>
<dbReference type="InterPro" id="IPR036926">
    <property type="entry name" value="Thymidate_synth/dCMP_Mease_sf"/>
</dbReference>
<proteinExistence type="inferred from homology"/>
<dbReference type="GeneID" id="10461196"/>
<evidence type="ECO:0000256" key="1">
    <source>
        <dbReference type="ARBA" id="ARBA00022490"/>
    </source>
</evidence>
<dbReference type="InterPro" id="IPR023451">
    <property type="entry name" value="Thymidate_synth/dCMP_Mease_dom"/>
</dbReference>
<evidence type="ECO:0000313" key="9">
    <source>
        <dbReference type="EMBL" id="NLJ21490.1"/>
    </source>
</evidence>
<dbReference type="GO" id="GO:0004799">
    <property type="term" value="F:thymidylate synthase activity"/>
    <property type="evidence" value="ECO:0007669"/>
    <property type="project" value="UniProtKB-UniRule"/>
</dbReference>
<keyword evidence="4 5" id="KW-0545">Nucleotide biosynthesis</keyword>
<feature type="active site" evidence="5 6">
    <location>
        <position position="165"/>
    </location>
</feature>
<evidence type="ECO:0000256" key="7">
    <source>
        <dbReference type="SAM" id="MobiDB-lite"/>
    </source>
</evidence>
<dbReference type="EMBL" id="JAAYUN010000001">
    <property type="protein sequence ID" value="NLJ21490.1"/>
    <property type="molecule type" value="Genomic_DNA"/>
</dbReference>
<dbReference type="UniPathway" id="UPA00575"/>
<evidence type="ECO:0000313" key="10">
    <source>
        <dbReference type="Proteomes" id="UP000544742"/>
    </source>
</evidence>
<protein>
    <recommendedName>
        <fullName evidence="5">Putative thymidylate synthase</fullName>
        <shortName evidence="5">TS</shortName>
        <shortName evidence="5">TSase</shortName>
        <ecNumber evidence="5">2.1.1.-</ecNumber>
    </recommendedName>
</protein>
<evidence type="ECO:0000256" key="4">
    <source>
        <dbReference type="ARBA" id="ARBA00022727"/>
    </source>
</evidence>
<comment type="function">
    <text evidence="5">May catalyze the biosynthesis of dTMP using an unknown cosubstrate.</text>
</comment>
<dbReference type="RefSeq" id="WP_013719308.1">
    <property type="nucleotide sequence ID" value="NZ_CAJYDL010000001.1"/>
</dbReference>
<keyword evidence="3 5" id="KW-0808">Transferase</keyword>
<feature type="region of interest" description="Disordered" evidence="7">
    <location>
        <begin position="1"/>
        <end position="22"/>
    </location>
</feature>
<evidence type="ECO:0000256" key="6">
    <source>
        <dbReference type="PROSITE-ProRule" id="PRU10016"/>
    </source>
</evidence>
<dbReference type="GO" id="GO:0005829">
    <property type="term" value="C:cytosol"/>
    <property type="evidence" value="ECO:0007669"/>
    <property type="project" value="TreeGrafter"/>
</dbReference>
<dbReference type="PANTHER" id="PTHR11548:SF1">
    <property type="entry name" value="THYMIDYLATE SYNTHASE 1"/>
    <property type="match status" value="1"/>
</dbReference>
<dbReference type="SUPFAM" id="SSF55831">
    <property type="entry name" value="Thymidylate synthase/dCMP hydroxymethylase"/>
    <property type="match status" value="1"/>
</dbReference>
<keyword evidence="2 5" id="KW-0489">Methyltransferase</keyword>
<dbReference type="OMA" id="HHSVSMH"/>
<evidence type="ECO:0000256" key="3">
    <source>
        <dbReference type="ARBA" id="ARBA00022679"/>
    </source>
</evidence>
<dbReference type="GO" id="GO:0006235">
    <property type="term" value="P:dTTP biosynthetic process"/>
    <property type="evidence" value="ECO:0007669"/>
    <property type="project" value="UniProtKB-UniRule"/>
</dbReference>
<dbReference type="EC" id="2.1.1.-" evidence="5"/>
<dbReference type="GO" id="GO:0006231">
    <property type="term" value="P:dTMP biosynthetic process"/>
    <property type="evidence" value="ECO:0007669"/>
    <property type="project" value="UniProtKB-UniRule"/>
</dbReference>
<name>A0A7K4AER1_METSH</name>
<comment type="similarity">
    <text evidence="5">Belongs to the thymidylate synthase family. Archaeal-type ThyA subfamily.</text>
</comment>
<gene>
    <name evidence="5" type="primary">thyA</name>
    <name evidence="9" type="ORF">GX426_00055</name>
</gene>
<dbReference type="HAMAP" id="MF_01686">
    <property type="entry name" value="Thymidy_synth_arch"/>
    <property type="match status" value="1"/>
</dbReference>
<comment type="subcellular location">
    <subcellularLocation>
        <location evidence="5">Cytoplasm</location>
    </subcellularLocation>
</comment>
<dbReference type="PANTHER" id="PTHR11548">
    <property type="entry name" value="THYMIDYLATE SYNTHASE 1"/>
    <property type="match status" value="1"/>
</dbReference>
<comment type="caution">
    <text evidence="9">The sequence shown here is derived from an EMBL/GenBank/DDBJ whole genome shotgun (WGS) entry which is preliminary data.</text>
</comment>
<dbReference type="PROSITE" id="PS00091">
    <property type="entry name" value="THYMIDYLATE_SYNTHASE"/>
    <property type="match status" value="1"/>
</dbReference>
<evidence type="ECO:0000256" key="2">
    <source>
        <dbReference type="ARBA" id="ARBA00022603"/>
    </source>
</evidence>
<dbReference type="CDD" id="cd00351">
    <property type="entry name" value="TS_Pyrimidine_HMase"/>
    <property type="match status" value="1"/>
</dbReference>
<dbReference type="InterPro" id="IPR020940">
    <property type="entry name" value="Thymidylate_synthase_AS"/>
</dbReference>
<comment type="subunit">
    <text evidence="5">Monomer.</text>
</comment>
<dbReference type="PIRSF" id="PIRSF036752">
    <property type="entry name" value="TSase_MJ051"/>
    <property type="match status" value="1"/>
</dbReference>
<dbReference type="Gene3D" id="3.30.572.10">
    <property type="entry name" value="Thymidylate synthase/dCMP hydroxymethylase domain"/>
    <property type="match status" value="1"/>
</dbReference>
<reference evidence="9 10" key="1">
    <citation type="journal article" date="2020" name="Biotechnol. Biofuels">
        <title>New insights from the biogas microbiome by comprehensive genome-resolved metagenomics of nearly 1600 species originating from multiple anaerobic digesters.</title>
        <authorList>
            <person name="Campanaro S."/>
            <person name="Treu L."/>
            <person name="Rodriguez-R L.M."/>
            <person name="Kovalovszki A."/>
            <person name="Ziels R.M."/>
            <person name="Maus I."/>
            <person name="Zhu X."/>
            <person name="Kougias P.G."/>
            <person name="Basile A."/>
            <person name="Luo G."/>
            <person name="Schluter A."/>
            <person name="Konstantinidis K.T."/>
            <person name="Angelidaki I."/>
        </authorList>
    </citation>
    <scope>NUCLEOTIDE SEQUENCE [LARGE SCALE GENOMIC DNA]</scope>
    <source>
        <strain evidence="9">AS27yjCOA_157</strain>
    </source>
</reference>
<dbReference type="Pfam" id="PF00303">
    <property type="entry name" value="Thymidylat_synt"/>
    <property type="match status" value="1"/>
</dbReference>
<comment type="pathway">
    <text evidence="5">Pyrimidine metabolism; dTTP biosynthesis.</text>
</comment>
<dbReference type="InterPro" id="IPR014620">
    <property type="entry name" value="Thymidylate_synthase_arc"/>
</dbReference>
<organism evidence="9 10">
    <name type="scientific">Methanothrix soehngenii</name>
    <name type="common">Methanosaeta concilii</name>
    <dbReference type="NCBI Taxonomy" id="2223"/>
    <lineage>
        <taxon>Archaea</taxon>
        <taxon>Methanobacteriati</taxon>
        <taxon>Methanobacteriota</taxon>
        <taxon>Stenosarchaea group</taxon>
        <taxon>Methanomicrobia</taxon>
        <taxon>Methanotrichales</taxon>
        <taxon>Methanotrichaceae</taxon>
        <taxon>Methanothrix</taxon>
    </lineage>
</organism>
<feature type="domain" description="Thymidylate synthase/dCMP hydroxymethylase" evidence="8">
    <location>
        <begin position="107"/>
        <end position="239"/>
    </location>
</feature>
<accession>A0A7K4AER1</accession>
<dbReference type="GO" id="GO:0032259">
    <property type="term" value="P:methylation"/>
    <property type="evidence" value="ECO:0007669"/>
    <property type="project" value="UniProtKB-KW"/>
</dbReference>
<dbReference type="InterPro" id="IPR045097">
    <property type="entry name" value="Thymidate_synth/dCMP_Mease"/>
</dbReference>
<keyword evidence="1 5" id="KW-0963">Cytoplasm</keyword>